<dbReference type="Proteomes" id="UP001172155">
    <property type="component" value="Unassembled WGS sequence"/>
</dbReference>
<accession>A0AA40K4X9</accession>
<feature type="region of interest" description="Disordered" evidence="1">
    <location>
        <begin position="61"/>
        <end position="81"/>
    </location>
</feature>
<evidence type="ECO:0000313" key="3">
    <source>
        <dbReference type="Proteomes" id="UP001172155"/>
    </source>
</evidence>
<dbReference type="EMBL" id="JAUKUD010000004">
    <property type="protein sequence ID" value="KAK0745802.1"/>
    <property type="molecule type" value="Genomic_DNA"/>
</dbReference>
<protein>
    <submittedName>
        <fullName evidence="2">Uncharacterized protein</fullName>
    </submittedName>
</protein>
<name>A0AA40K4X9_9PEZI</name>
<sequence length="81" mass="8698">MAVSPFGPWPLSGDAVGAVTPLPLYPPMRGRWATRQSKSISSHLPLVPMRASAGPRLCRRRSHFHGLRETRRGAGPAGTGL</sequence>
<organism evidence="2 3">
    <name type="scientific">Schizothecium vesticola</name>
    <dbReference type="NCBI Taxonomy" id="314040"/>
    <lineage>
        <taxon>Eukaryota</taxon>
        <taxon>Fungi</taxon>
        <taxon>Dikarya</taxon>
        <taxon>Ascomycota</taxon>
        <taxon>Pezizomycotina</taxon>
        <taxon>Sordariomycetes</taxon>
        <taxon>Sordariomycetidae</taxon>
        <taxon>Sordariales</taxon>
        <taxon>Schizotheciaceae</taxon>
        <taxon>Schizothecium</taxon>
    </lineage>
</organism>
<dbReference type="AlphaFoldDB" id="A0AA40K4X9"/>
<evidence type="ECO:0000313" key="2">
    <source>
        <dbReference type="EMBL" id="KAK0745802.1"/>
    </source>
</evidence>
<proteinExistence type="predicted"/>
<reference evidence="2" key="1">
    <citation type="submission" date="2023-06" db="EMBL/GenBank/DDBJ databases">
        <title>Genome-scale phylogeny and comparative genomics of the fungal order Sordariales.</title>
        <authorList>
            <consortium name="Lawrence Berkeley National Laboratory"/>
            <person name="Hensen N."/>
            <person name="Bonometti L."/>
            <person name="Westerberg I."/>
            <person name="Brannstrom I.O."/>
            <person name="Guillou S."/>
            <person name="Cros-Aarteil S."/>
            <person name="Calhoun S."/>
            <person name="Haridas S."/>
            <person name="Kuo A."/>
            <person name="Mondo S."/>
            <person name="Pangilinan J."/>
            <person name="Riley R."/>
            <person name="LaButti K."/>
            <person name="Andreopoulos B."/>
            <person name="Lipzen A."/>
            <person name="Chen C."/>
            <person name="Yanf M."/>
            <person name="Daum C."/>
            <person name="Ng V."/>
            <person name="Clum A."/>
            <person name="Steindorff A."/>
            <person name="Ohm R."/>
            <person name="Martin F."/>
            <person name="Silar P."/>
            <person name="Natvig D."/>
            <person name="Lalanne C."/>
            <person name="Gautier V."/>
            <person name="Ament-velasquez S.L."/>
            <person name="Kruys A."/>
            <person name="Hutchinson M.I."/>
            <person name="Powell A.J."/>
            <person name="Barry K."/>
            <person name="Miller A.N."/>
            <person name="Grigoriev I.V."/>
            <person name="Debuchy R."/>
            <person name="Gladieux P."/>
            <person name="Thoren M.H."/>
            <person name="Johannesson H."/>
        </authorList>
    </citation>
    <scope>NUCLEOTIDE SEQUENCE</scope>
    <source>
        <strain evidence="2">SMH3187-1</strain>
    </source>
</reference>
<gene>
    <name evidence="2" type="ORF">B0T18DRAFT_410196</name>
</gene>
<keyword evidence="3" id="KW-1185">Reference proteome</keyword>
<comment type="caution">
    <text evidence="2">The sequence shown here is derived from an EMBL/GenBank/DDBJ whole genome shotgun (WGS) entry which is preliminary data.</text>
</comment>
<evidence type="ECO:0000256" key="1">
    <source>
        <dbReference type="SAM" id="MobiDB-lite"/>
    </source>
</evidence>